<dbReference type="Gramene" id="mRNA:HanXRQr2_Chr11g0480241">
    <property type="protein sequence ID" value="CDS:HanXRQr2_Chr11g0480241.1"/>
    <property type="gene ID" value="HanXRQr2_Chr11g0480241"/>
</dbReference>
<evidence type="ECO:0000313" key="2">
    <source>
        <dbReference type="EMBL" id="KAF5781159.1"/>
    </source>
</evidence>
<evidence type="ECO:0000256" key="1">
    <source>
        <dbReference type="SAM" id="Phobius"/>
    </source>
</evidence>
<evidence type="ECO:0000313" key="3">
    <source>
        <dbReference type="Proteomes" id="UP000215914"/>
    </source>
</evidence>
<reference evidence="2" key="2">
    <citation type="submission" date="2020-06" db="EMBL/GenBank/DDBJ databases">
        <title>Helianthus annuus Genome sequencing and assembly Release 2.</title>
        <authorList>
            <person name="Gouzy J."/>
            <person name="Langlade N."/>
            <person name="Munos S."/>
        </authorList>
    </citation>
    <scope>NUCLEOTIDE SEQUENCE</scope>
    <source>
        <tissue evidence="2">Leaves</tissue>
    </source>
</reference>
<reference evidence="2" key="1">
    <citation type="journal article" date="2017" name="Nature">
        <title>The sunflower genome provides insights into oil metabolism, flowering and Asterid evolution.</title>
        <authorList>
            <person name="Badouin H."/>
            <person name="Gouzy J."/>
            <person name="Grassa C.J."/>
            <person name="Murat F."/>
            <person name="Staton S.E."/>
            <person name="Cottret L."/>
            <person name="Lelandais-Briere C."/>
            <person name="Owens G.L."/>
            <person name="Carrere S."/>
            <person name="Mayjonade B."/>
            <person name="Legrand L."/>
            <person name="Gill N."/>
            <person name="Kane N.C."/>
            <person name="Bowers J.E."/>
            <person name="Hubner S."/>
            <person name="Bellec A."/>
            <person name="Berard A."/>
            <person name="Berges H."/>
            <person name="Blanchet N."/>
            <person name="Boniface M.C."/>
            <person name="Brunel D."/>
            <person name="Catrice O."/>
            <person name="Chaidir N."/>
            <person name="Claudel C."/>
            <person name="Donnadieu C."/>
            <person name="Faraut T."/>
            <person name="Fievet G."/>
            <person name="Helmstetter N."/>
            <person name="King M."/>
            <person name="Knapp S.J."/>
            <person name="Lai Z."/>
            <person name="Le Paslier M.C."/>
            <person name="Lippi Y."/>
            <person name="Lorenzon L."/>
            <person name="Mandel J.R."/>
            <person name="Marage G."/>
            <person name="Marchand G."/>
            <person name="Marquand E."/>
            <person name="Bret-Mestries E."/>
            <person name="Morien E."/>
            <person name="Nambeesan S."/>
            <person name="Nguyen T."/>
            <person name="Pegot-Espagnet P."/>
            <person name="Pouilly N."/>
            <person name="Raftis F."/>
            <person name="Sallet E."/>
            <person name="Schiex T."/>
            <person name="Thomas J."/>
            <person name="Vandecasteele C."/>
            <person name="Vares D."/>
            <person name="Vear F."/>
            <person name="Vautrin S."/>
            <person name="Crespi M."/>
            <person name="Mangin B."/>
            <person name="Burke J.M."/>
            <person name="Salse J."/>
            <person name="Munos S."/>
            <person name="Vincourt P."/>
            <person name="Rieseberg L.H."/>
            <person name="Langlade N.B."/>
        </authorList>
    </citation>
    <scope>NUCLEOTIDE SEQUENCE</scope>
    <source>
        <tissue evidence="2">Leaves</tissue>
    </source>
</reference>
<organism evidence="2 3">
    <name type="scientific">Helianthus annuus</name>
    <name type="common">Common sunflower</name>
    <dbReference type="NCBI Taxonomy" id="4232"/>
    <lineage>
        <taxon>Eukaryota</taxon>
        <taxon>Viridiplantae</taxon>
        <taxon>Streptophyta</taxon>
        <taxon>Embryophyta</taxon>
        <taxon>Tracheophyta</taxon>
        <taxon>Spermatophyta</taxon>
        <taxon>Magnoliopsida</taxon>
        <taxon>eudicotyledons</taxon>
        <taxon>Gunneridae</taxon>
        <taxon>Pentapetalae</taxon>
        <taxon>asterids</taxon>
        <taxon>campanulids</taxon>
        <taxon>Asterales</taxon>
        <taxon>Asteraceae</taxon>
        <taxon>Asteroideae</taxon>
        <taxon>Heliantheae alliance</taxon>
        <taxon>Heliantheae</taxon>
        <taxon>Helianthus</taxon>
    </lineage>
</organism>
<keyword evidence="3" id="KW-1185">Reference proteome</keyword>
<sequence length="57" mass="6704">MSCMSLCEITLLKFGETSARIQRVINIEVILKAHDFVFLSNMFVNLFIFLFYRDILV</sequence>
<keyword evidence="1" id="KW-0812">Transmembrane</keyword>
<keyword evidence="1" id="KW-0472">Membrane</keyword>
<feature type="transmembrane region" description="Helical" evidence="1">
    <location>
        <begin position="36"/>
        <end position="52"/>
    </location>
</feature>
<protein>
    <submittedName>
        <fullName evidence="2">Uncharacterized protein</fullName>
    </submittedName>
</protein>
<dbReference type="AlphaFoldDB" id="A0A9K3MZ69"/>
<proteinExistence type="predicted"/>
<dbReference type="EMBL" id="MNCJ02000326">
    <property type="protein sequence ID" value="KAF5781159.1"/>
    <property type="molecule type" value="Genomic_DNA"/>
</dbReference>
<keyword evidence="1" id="KW-1133">Transmembrane helix</keyword>
<accession>A0A9K3MZ69</accession>
<name>A0A9K3MZ69_HELAN</name>
<dbReference type="Proteomes" id="UP000215914">
    <property type="component" value="Unassembled WGS sequence"/>
</dbReference>
<comment type="caution">
    <text evidence="2">The sequence shown here is derived from an EMBL/GenBank/DDBJ whole genome shotgun (WGS) entry which is preliminary data.</text>
</comment>
<gene>
    <name evidence="2" type="ORF">HanXRQr2_Chr11g0480241</name>
</gene>